<dbReference type="NCBIfam" id="TIGR01640">
    <property type="entry name" value="F_box_assoc_1"/>
    <property type="match status" value="1"/>
</dbReference>
<proteinExistence type="predicted"/>
<gene>
    <name evidence="2" type="ORF">DY000_02057237</name>
</gene>
<evidence type="ECO:0000313" key="2">
    <source>
        <dbReference type="EMBL" id="KAF3495373.1"/>
    </source>
</evidence>
<sequence length="397" mass="44759">MLDLSSELLEEILLRVPAKSLKLTCKQFFECDGLLVWVMEHNLLILNPLLRRGTIVPVPPPCCGYDYCNYAYGLGYVTNPRSSNDYKIVKFSCDSTRKLYDFKSQSWNEVFDKIFDGFFNVPMSSVCFRGTPYWTGVFKVDYISLLHRSSLTGEIHLWVKKQQWSMMMTVVIPEATMFHMHSSYLIENNSKLVVMAGSCHFETKSVTIYVAGENEEFQKVEYRCGTNSMIDGCYYVPSLIKVPGFSEPTSRSHSVSLTPTKQSKSLALHCSNNGDNISSPKDTPIELTFPTVMDTNQIREILPHSCSLSRTSLSMTTSSLVISLIDPSCIEPEVGGSQDNNFFFAGIDKVRFRKPVIAGDTLVMRMTLVKFQKRFGLAKMEGKAYVGLRGRVHDGSS</sequence>
<protein>
    <recommendedName>
        <fullName evidence="1">F-box associated beta-propeller type 1 domain-containing protein</fullName>
    </recommendedName>
</protein>
<keyword evidence="3" id="KW-1185">Reference proteome</keyword>
<feature type="domain" description="F-box associated beta-propeller type 1" evidence="1">
    <location>
        <begin position="137"/>
        <end position="242"/>
    </location>
</feature>
<evidence type="ECO:0000313" key="3">
    <source>
        <dbReference type="Proteomes" id="UP000266723"/>
    </source>
</evidence>
<dbReference type="Pfam" id="PF07734">
    <property type="entry name" value="FBA_1"/>
    <property type="match status" value="2"/>
</dbReference>
<dbReference type="EMBL" id="QGKV02002055">
    <property type="protein sequence ID" value="KAF3495373.1"/>
    <property type="molecule type" value="Genomic_DNA"/>
</dbReference>
<organism evidence="2 3">
    <name type="scientific">Brassica cretica</name>
    <name type="common">Mustard</name>
    <dbReference type="NCBI Taxonomy" id="69181"/>
    <lineage>
        <taxon>Eukaryota</taxon>
        <taxon>Viridiplantae</taxon>
        <taxon>Streptophyta</taxon>
        <taxon>Embryophyta</taxon>
        <taxon>Tracheophyta</taxon>
        <taxon>Spermatophyta</taxon>
        <taxon>Magnoliopsida</taxon>
        <taxon>eudicotyledons</taxon>
        <taxon>Gunneridae</taxon>
        <taxon>Pentapetalae</taxon>
        <taxon>rosids</taxon>
        <taxon>malvids</taxon>
        <taxon>Brassicales</taxon>
        <taxon>Brassicaceae</taxon>
        <taxon>Brassiceae</taxon>
        <taxon>Brassica</taxon>
    </lineage>
</organism>
<dbReference type="InterPro" id="IPR017451">
    <property type="entry name" value="F-box-assoc_interact_dom"/>
</dbReference>
<dbReference type="Proteomes" id="UP000266723">
    <property type="component" value="Unassembled WGS sequence"/>
</dbReference>
<reference evidence="2 3" key="1">
    <citation type="journal article" date="2020" name="BMC Genomics">
        <title>Intraspecific diversification of the crop wild relative Brassica cretica Lam. using demographic model selection.</title>
        <authorList>
            <person name="Kioukis A."/>
            <person name="Michalopoulou V.A."/>
            <person name="Briers L."/>
            <person name="Pirintsos S."/>
            <person name="Studholme D.J."/>
            <person name="Pavlidis P."/>
            <person name="Sarris P.F."/>
        </authorList>
    </citation>
    <scope>NUCLEOTIDE SEQUENCE [LARGE SCALE GENOMIC DNA]</scope>
    <source>
        <strain evidence="3">cv. PFS-1207/04</strain>
    </source>
</reference>
<accession>A0ABQ7ACK4</accession>
<comment type="caution">
    <text evidence="2">The sequence shown here is derived from an EMBL/GenBank/DDBJ whole genome shotgun (WGS) entry which is preliminary data.</text>
</comment>
<dbReference type="PANTHER" id="PTHR30272:SF13">
    <property type="entry name" value="3-HYDROXYACYL-[ACYL-CARRIER-PROTEIN] DEHYDRATASE"/>
    <property type="match status" value="1"/>
</dbReference>
<name>A0ABQ7ACK4_BRACR</name>
<dbReference type="InterPro" id="IPR013114">
    <property type="entry name" value="FabA_FabZ"/>
</dbReference>
<evidence type="ECO:0000259" key="1">
    <source>
        <dbReference type="Pfam" id="PF07734"/>
    </source>
</evidence>
<feature type="domain" description="F-box associated beta-propeller type 1" evidence="1">
    <location>
        <begin position="18"/>
        <end position="136"/>
    </location>
</feature>
<dbReference type="Gene3D" id="3.10.129.10">
    <property type="entry name" value="Hotdog Thioesterase"/>
    <property type="match status" value="1"/>
</dbReference>
<dbReference type="InterPro" id="IPR006527">
    <property type="entry name" value="F-box-assoc_dom_typ1"/>
</dbReference>
<dbReference type="SUPFAM" id="SSF54637">
    <property type="entry name" value="Thioesterase/thiol ester dehydrase-isomerase"/>
    <property type="match status" value="1"/>
</dbReference>
<dbReference type="InterPro" id="IPR029069">
    <property type="entry name" value="HotDog_dom_sf"/>
</dbReference>
<dbReference type="PANTHER" id="PTHR30272">
    <property type="entry name" value="3-HYDROXYACYL-[ACYL-CARRIER-PROTEIN] DEHYDRATASE"/>
    <property type="match status" value="1"/>
</dbReference>